<dbReference type="GO" id="GO:0008047">
    <property type="term" value="F:enzyme activator activity"/>
    <property type="evidence" value="ECO:0007669"/>
    <property type="project" value="InterPro"/>
</dbReference>
<proteinExistence type="predicted"/>
<organism evidence="1 2">
    <name type="scientific">Chromobacterium alticapitis</name>
    <dbReference type="NCBI Taxonomy" id="2073169"/>
    <lineage>
        <taxon>Bacteria</taxon>
        <taxon>Pseudomonadati</taxon>
        <taxon>Pseudomonadota</taxon>
        <taxon>Betaproteobacteria</taxon>
        <taxon>Neisseriales</taxon>
        <taxon>Chromobacteriaceae</taxon>
        <taxon>Chromobacterium</taxon>
    </lineage>
</organism>
<dbReference type="GO" id="GO:0004175">
    <property type="term" value="F:endopeptidase activity"/>
    <property type="evidence" value="ECO:0007669"/>
    <property type="project" value="TreeGrafter"/>
</dbReference>
<dbReference type="EMBL" id="PQWB01000170">
    <property type="protein sequence ID" value="POZ60135.1"/>
    <property type="molecule type" value="Genomic_DNA"/>
</dbReference>
<dbReference type="PANTHER" id="PTHR30302:SF5">
    <property type="entry name" value="SLR1876 PROTEIN"/>
    <property type="match status" value="1"/>
</dbReference>
<dbReference type="RefSeq" id="WP_103904434.1">
    <property type="nucleotide sequence ID" value="NZ_PQWB01000170.1"/>
</dbReference>
<dbReference type="Gene3D" id="3.40.50.1450">
    <property type="entry name" value="HybD-like"/>
    <property type="match status" value="1"/>
</dbReference>
<dbReference type="CDD" id="cd06066">
    <property type="entry name" value="H2MP_NAD-link-bidir"/>
    <property type="match status" value="1"/>
</dbReference>
<sequence length="161" mass="17079">MRPRASVLVLGFGNPGRGDDAIGPLLIERLQGWLLEQNMAEVEALTDMQLNIEHALDLAGRRRVLFIDAALNGAEPFACAAVTAADDASYTTHAVSPAALLAICERVAGKPAPRAELLAIPGERFGLGEALSAGAAERTERAWVWLLAWCRAAVGQEADHA</sequence>
<reference evidence="2" key="1">
    <citation type="submission" date="2018-02" db="EMBL/GenBank/DDBJ databases">
        <authorList>
            <person name="O'Hara-Hanley K."/>
            <person name="Soby S."/>
        </authorList>
    </citation>
    <scope>NUCLEOTIDE SEQUENCE [LARGE SCALE GENOMIC DNA]</scope>
    <source>
        <strain evidence="2">MWU14-2602</strain>
    </source>
</reference>
<name>A0A2S5DAL6_9NEIS</name>
<comment type="caution">
    <text evidence="1">The sequence shown here is derived from an EMBL/GenBank/DDBJ whole genome shotgun (WGS) entry which is preliminary data.</text>
</comment>
<dbReference type="InterPro" id="IPR023430">
    <property type="entry name" value="Pept_HybD-like_dom_sf"/>
</dbReference>
<dbReference type="InterPro" id="IPR000671">
    <property type="entry name" value="Peptidase_A31"/>
</dbReference>
<protein>
    <recommendedName>
        <fullName evidence="3">Hydrogenase maturation protease</fullName>
    </recommendedName>
</protein>
<dbReference type="Proteomes" id="UP000237082">
    <property type="component" value="Unassembled WGS sequence"/>
</dbReference>
<dbReference type="OrthoDB" id="9808862at2"/>
<evidence type="ECO:0008006" key="3">
    <source>
        <dbReference type="Google" id="ProtNLM"/>
    </source>
</evidence>
<dbReference type="GO" id="GO:0016485">
    <property type="term" value="P:protein processing"/>
    <property type="evidence" value="ECO:0007669"/>
    <property type="project" value="TreeGrafter"/>
</dbReference>
<gene>
    <name evidence="1" type="ORF">C2I19_20470</name>
</gene>
<evidence type="ECO:0000313" key="2">
    <source>
        <dbReference type="Proteomes" id="UP000237082"/>
    </source>
</evidence>
<evidence type="ECO:0000313" key="1">
    <source>
        <dbReference type="EMBL" id="POZ60135.1"/>
    </source>
</evidence>
<dbReference type="SUPFAM" id="SSF53163">
    <property type="entry name" value="HybD-like"/>
    <property type="match status" value="1"/>
</dbReference>
<dbReference type="AlphaFoldDB" id="A0A2S5DAL6"/>
<accession>A0A2S5DAL6</accession>
<dbReference type="NCBIfam" id="TIGR00072">
    <property type="entry name" value="hydrog_prot"/>
    <property type="match status" value="1"/>
</dbReference>
<dbReference type="PANTHER" id="PTHR30302">
    <property type="entry name" value="HYDROGENASE 1 MATURATION PROTEASE"/>
    <property type="match status" value="1"/>
</dbReference>
<keyword evidence="2" id="KW-1185">Reference proteome</keyword>